<evidence type="ECO:0000256" key="2">
    <source>
        <dbReference type="SAM" id="MobiDB-lite"/>
    </source>
</evidence>
<dbReference type="STRING" id="504800.SAMN04488085_10259"/>
<evidence type="ECO:0000256" key="1">
    <source>
        <dbReference type="SAM" id="Coils"/>
    </source>
</evidence>
<evidence type="ECO:0000313" key="3">
    <source>
        <dbReference type="EMBL" id="SFK50883.1"/>
    </source>
</evidence>
<reference evidence="4" key="1">
    <citation type="submission" date="2016-10" db="EMBL/GenBank/DDBJ databases">
        <authorList>
            <person name="Varghese N."/>
            <person name="Submissions S."/>
        </authorList>
    </citation>
    <scope>NUCLEOTIDE SEQUENCE [LARGE SCALE GENOMIC DNA]</scope>
    <source>
        <strain evidence="4">DSM 45317</strain>
    </source>
</reference>
<dbReference type="InParanoid" id="A0A1I4A3H8"/>
<keyword evidence="1" id="KW-0175">Coiled coil</keyword>
<protein>
    <submittedName>
        <fullName evidence="3">Uncharacterized protein</fullName>
    </submittedName>
</protein>
<dbReference type="Proteomes" id="UP000199152">
    <property type="component" value="Unassembled WGS sequence"/>
</dbReference>
<proteinExistence type="predicted"/>
<evidence type="ECO:0000313" key="4">
    <source>
        <dbReference type="Proteomes" id="UP000199152"/>
    </source>
</evidence>
<name>A0A1I4A3H8_9ACTN</name>
<organism evidence="3 4">
    <name type="scientific">Geodermatophilus ruber</name>
    <dbReference type="NCBI Taxonomy" id="504800"/>
    <lineage>
        <taxon>Bacteria</taxon>
        <taxon>Bacillati</taxon>
        <taxon>Actinomycetota</taxon>
        <taxon>Actinomycetes</taxon>
        <taxon>Geodermatophilales</taxon>
        <taxon>Geodermatophilaceae</taxon>
        <taxon>Geodermatophilus</taxon>
    </lineage>
</organism>
<feature type="region of interest" description="Disordered" evidence="2">
    <location>
        <begin position="157"/>
        <end position="177"/>
    </location>
</feature>
<sequence length="177" mass="19103">MSDPGLDALVRAAARVAAGEKFTGELLGEEAVPVPLRLVLAAAVLAASDRPVTKKAVTAIAPAARSATYRDHAQLLDQVTAHLPALVQAQLETAGTGASVTDLARQLQHANDTIAEERRKREEAELRLQHVASYARELQWQLKPQFDALVREKAEKVRPLRLVDAQPDATADPQDVP</sequence>
<accession>A0A1I4A3H8</accession>
<dbReference type="EMBL" id="FOSW01000002">
    <property type="protein sequence ID" value="SFK50883.1"/>
    <property type="molecule type" value="Genomic_DNA"/>
</dbReference>
<keyword evidence="4" id="KW-1185">Reference proteome</keyword>
<feature type="compositionally biased region" description="Low complexity" evidence="2">
    <location>
        <begin position="163"/>
        <end position="177"/>
    </location>
</feature>
<gene>
    <name evidence="3" type="ORF">SAMN04488085_10259</name>
</gene>
<dbReference type="AlphaFoldDB" id="A0A1I4A3H8"/>
<dbReference type="RefSeq" id="WP_091321170.1">
    <property type="nucleotide sequence ID" value="NZ_FOSW01000002.1"/>
</dbReference>
<feature type="coiled-coil region" evidence="1">
    <location>
        <begin position="100"/>
        <end position="127"/>
    </location>
</feature>
<dbReference type="OrthoDB" id="9850184at2"/>